<dbReference type="Proteomes" id="UP000540787">
    <property type="component" value="Unassembled WGS sequence"/>
</dbReference>
<dbReference type="EMBL" id="JACHBX010000001">
    <property type="protein sequence ID" value="MBB6132689.1"/>
    <property type="molecule type" value="Genomic_DNA"/>
</dbReference>
<reference evidence="3 4" key="1">
    <citation type="submission" date="2020-08" db="EMBL/GenBank/DDBJ databases">
        <title>The Agave Microbiome: Exploring the role of microbial communities in plant adaptations to desert environments.</title>
        <authorList>
            <person name="Partida-Martinez L.P."/>
        </authorList>
    </citation>
    <scope>NUCLEOTIDE SEQUENCE [LARGE SCALE GENOMIC DNA]</scope>
    <source>
        <strain evidence="3 4">AT3.2</strain>
    </source>
</reference>
<dbReference type="InterPro" id="IPR043764">
    <property type="entry name" value="DUF5710"/>
</dbReference>
<proteinExistence type="predicted"/>
<sequence>MVFLTVPYAEKDAAKALGARWNPTRRRWYVADGVATEPFAKWIDAASVSASTSTSASAGGAARPGAKAGAGRVDSYQGKTVVGVNYVALDHDCNPFEECPSCRQTLEGTPWWQARTSLAALVGGMPGTSSSRTPGKAA</sequence>
<feature type="region of interest" description="Disordered" evidence="1">
    <location>
        <begin position="53"/>
        <end position="73"/>
    </location>
</feature>
<organism evidence="3 4">
    <name type="scientific">Massilia aurea</name>
    <dbReference type="NCBI Taxonomy" id="373040"/>
    <lineage>
        <taxon>Bacteria</taxon>
        <taxon>Pseudomonadati</taxon>
        <taxon>Pseudomonadota</taxon>
        <taxon>Betaproteobacteria</taxon>
        <taxon>Burkholderiales</taxon>
        <taxon>Oxalobacteraceae</taxon>
        <taxon>Telluria group</taxon>
        <taxon>Massilia</taxon>
    </lineage>
</organism>
<name>A0A7W9U8G2_9BURK</name>
<evidence type="ECO:0000259" key="2">
    <source>
        <dbReference type="Pfam" id="PF18974"/>
    </source>
</evidence>
<feature type="compositionally biased region" description="Low complexity" evidence="1">
    <location>
        <begin position="53"/>
        <end position="71"/>
    </location>
</feature>
<keyword evidence="4" id="KW-1185">Reference proteome</keyword>
<feature type="domain" description="DUF5710" evidence="2">
    <location>
        <begin position="2"/>
        <end position="43"/>
    </location>
</feature>
<gene>
    <name evidence="3" type="ORF">HD842_000800</name>
</gene>
<protein>
    <recommendedName>
        <fullName evidence="2">DUF5710 domain-containing protein</fullName>
    </recommendedName>
</protein>
<dbReference type="Pfam" id="PF18974">
    <property type="entry name" value="DUF5710"/>
    <property type="match status" value="1"/>
</dbReference>
<dbReference type="AlphaFoldDB" id="A0A7W9U8G2"/>
<evidence type="ECO:0000313" key="3">
    <source>
        <dbReference type="EMBL" id="MBB6132689.1"/>
    </source>
</evidence>
<accession>A0A7W9U8G2</accession>
<dbReference type="RefSeq" id="WP_183551247.1">
    <property type="nucleotide sequence ID" value="NZ_JACHBX010000001.1"/>
</dbReference>
<evidence type="ECO:0000256" key="1">
    <source>
        <dbReference type="SAM" id="MobiDB-lite"/>
    </source>
</evidence>
<comment type="caution">
    <text evidence="3">The sequence shown here is derived from an EMBL/GenBank/DDBJ whole genome shotgun (WGS) entry which is preliminary data.</text>
</comment>
<evidence type="ECO:0000313" key="4">
    <source>
        <dbReference type="Proteomes" id="UP000540787"/>
    </source>
</evidence>